<keyword evidence="4" id="KW-1185">Reference proteome</keyword>
<keyword evidence="1" id="KW-0175">Coiled coil</keyword>
<evidence type="ECO:0000256" key="1">
    <source>
        <dbReference type="SAM" id="Coils"/>
    </source>
</evidence>
<feature type="compositionally biased region" description="Basic and acidic residues" evidence="2">
    <location>
        <begin position="407"/>
        <end position="430"/>
    </location>
</feature>
<accession>A0AAN5C8A3</accession>
<reference evidence="4" key="1">
    <citation type="submission" date="2022-10" db="EMBL/GenBank/DDBJ databases">
        <title>Genome assembly of Pristionchus species.</title>
        <authorList>
            <person name="Yoshida K."/>
            <person name="Sommer R.J."/>
        </authorList>
    </citation>
    <scope>NUCLEOTIDE SEQUENCE [LARGE SCALE GENOMIC DNA]</scope>
    <source>
        <strain evidence="4">RS5460</strain>
    </source>
</reference>
<feature type="compositionally biased region" description="Basic and acidic residues" evidence="2">
    <location>
        <begin position="444"/>
        <end position="481"/>
    </location>
</feature>
<dbReference type="EMBL" id="BTRK01000003">
    <property type="protein sequence ID" value="GMR41328.1"/>
    <property type="molecule type" value="Genomic_DNA"/>
</dbReference>
<name>A0AAN5C8A3_9BILA</name>
<dbReference type="AlphaFoldDB" id="A0AAN5C8A3"/>
<evidence type="ECO:0000313" key="3">
    <source>
        <dbReference type="EMBL" id="GMR41328.1"/>
    </source>
</evidence>
<sequence length="487" mass="55194">MALQLSPLNSRPELFIVNVSGIYTTAEPRTMLSSFNTPLQRVASAPTEIAIRVNAPEAWNCAHYAGNGAVMNPMYFYAKKSGLFFNQNYLLISGDLTGFDMIVIRETESPNVNMFHRQPYYLLKSGVFTTTWSIKHFAHNEPPMSVDLSGMALEEALLMRKDDKLFILCQGLKKERIETENIVMIRHPELDSNCTAYADDWDGRIYVALSTKPELLIIDTETLAIQSVRLPEILDIRHAASGILIFASISPEDKELKVGQLEERYWMPKSLLIMQLNRTTRQLEESRIRERVAVETLIRRNQEAQTSNAKGNSKKHNDLLAAANQKISELTMENARTKRLCSQKGMAKIIEERDRLTKENKELEKKYRVMLLRFARQPGGLSQSPEFSDLLEATKNLSISSSGVNTAEERSEEAVEMKDNTKEGLNEHGKTMSASKRRTKKKKSPSDHEEILTIPRPKDAGTKTEGTEKEESLLDSKDAKKLGKKKR</sequence>
<evidence type="ECO:0000313" key="4">
    <source>
        <dbReference type="Proteomes" id="UP001328107"/>
    </source>
</evidence>
<gene>
    <name evidence="3" type="ORF">PMAYCL1PPCAC_11523</name>
</gene>
<dbReference type="Proteomes" id="UP001328107">
    <property type="component" value="Unassembled WGS sequence"/>
</dbReference>
<feature type="region of interest" description="Disordered" evidence="2">
    <location>
        <begin position="401"/>
        <end position="487"/>
    </location>
</feature>
<feature type="coiled-coil region" evidence="1">
    <location>
        <begin position="313"/>
        <end position="373"/>
    </location>
</feature>
<comment type="caution">
    <text evidence="3">The sequence shown here is derived from an EMBL/GenBank/DDBJ whole genome shotgun (WGS) entry which is preliminary data.</text>
</comment>
<organism evidence="3 4">
    <name type="scientific">Pristionchus mayeri</name>
    <dbReference type="NCBI Taxonomy" id="1317129"/>
    <lineage>
        <taxon>Eukaryota</taxon>
        <taxon>Metazoa</taxon>
        <taxon>Ecdysozoa</taxon>
        <taxon>Nematoda</taxon>
        <taxon>Chromadorea</taxon>
        <taxon>Rhabditida</taxon>
        <taxon>Rhabditina</taxon>
        <taxon>Diplogasteromorpha</taxon>
        <taxon>Diplogasteroidea</taxon>
        <taxon>Neodiplogasteridae</taxon>
        <taxon>Pristionchus</taxon>
    </lineage>
</organism>
<proteinExistence type="predicted"/>
<protein>
    <submittedName>
        <fullName evidence="3">Uncharacterized protein</fullName>
    </submittedName>
</protein>
<evidence type="ECO:0000256" key="2">
    <source>
        <dbReference type="SAM" id="MobiDB-lite"/>
    </source>
</evidence>